<dbReference type="NCBIfam" id="NF007252">
    <property type="entry name" value="PRK09699.1"/>
    <property type="match status" value="1"/>
</dbReference>
<feature type="transmembrane region" description="Helical" evidence="8">
    <location>
        <begin position="223"/>
        <end position="245"/>
    </location>
</feature>
<feature type="transmembrane region" description="Helical" evidence="8">
    <location>
        <begin position="104"/>
        <end position="124"/>
    </location>
</feature>
<feature type="transmembrane region" description="Helical" evidence="8">
    <location>
        <begin position="167"/>
        <end position="191"/>
    </location>
</feature>
<dbReference type="GO" id="GO:0022857">
    <property type="term" value="F:transmembrane transporter activity"/>
    <property type="evidence" value="ECO:0007669"/>
    <property type="project" value="InterPro"/>
</dbReference>
<evidence type="ECO:0000256" key="2">
    <source>
        <dbReference type="ARBA" id="ARBA00022448"/>
    </source>
</evidence>
<evidence type="ECO:0000313" key="9">
    <source>
        <dbReference type="EMBL" id="MPW24423.1"/>
    </source>
</evidence>
<evidence type="ECO:0000313" key="10">
    <source>
        <dbReference type="Proteomes" id="UP000440004"/>
    </source>
</evidence>
<feature type="transmembrane region" description="Helical" evidence="8">
    <location>
        <begin position="61"/>
        <end position="92"/>
    </location>
</feature>
<keyword evidence="7 8" id="KW-0472">Membrane</keyword>
<dbReference type="CDD" id="cd06579">
    <property type="entry name" value="TM_PBP1_transp_AraH_like"/>
    <property type="match status" value="1"/>
</dbReference>
<evidence type="ECO:0000256" key="1">
    <source>
        <dbReference type="ARBA" id="ARBA00004651"/>
    </source>
</evidence>
<protein>
    <submittedName>
        <fullName evidence="9">D-allose ABC transporter permease</fullName>
    </submittedName>
</protein>
<gene>
    <name evidence="9" type="primary">alsC</name>
    <name evidence="9" type="ORF">GC105_01275</name>
</gene>
<dbReference type="Proteomes" id="UP000440004">
    <property type="component" value="Unassembled WGS sequence"/>
</dbReference>
<proteinExistence type="predicted"/>
<feature type="transmembrane region" description="Helical" evidence="8">
    <location>
        <begin position="278"/>
        <end position="297"/>
    </location>
</feature>
<name>A0A6A7K5K1_9FIRM</name>
<evidence type="ECO:0000256" key="5">
    <source>
        <dbReference type="ARBA" id="ARBA00022692"/>
    </source>
</evidence>
<dbReference type="PANTHER" id="PTHR32196">
    <property type="entry name" value="ABC TRANSPORTER PERMEASE PROTEIN YPHD-RELATED-RELATED"/>
    <property type="match status" value="1"/>
</dbReference>
<dbReference type="PANTHER" id="PTHR32196:SF21">
    <property type="entry name" value="ABC TRANSPORTER PERMEASE PROTEIN YPHD-RELATED"/>
    <property type="match status" value="1"/>
</dbReference>
<comment type="caution">
    <text evidence="9">The sequence shown here is derived from an EMBL/GenBank/DDBJ whole genome shotgun (WGS) entry which is preliminary data.</text>
</comment>
<accession>A0A6A7K5K1</accession>
<evidence type="ECO:0000256" key="4">
    <source>
        <dbReference type="ARBA" id="ARBA00022519"/>
    </source>
</evidence>
<evidence type="ECO:0000256" key="3">
    <source>
        <dbReference type="ARBA" id="ARBA00022475"/>
    </source>
</evidence>
<comment type="subcellular location">
    <subcellularLocation>
        <location evidence="1">Cell membrane</location>
        <topology evidence="1">Multi-pass membrane protein</topology>
    </subcellularLocation>
</comment>
<feature type="transmembrane region" description="Helical" evidence="8">
    <location>
        <begin position="303"/>
        <end position="323"/>
    </location>
</feature>
<keyword evidence="6 8" id="KW-1133">Transmembrane helix</keyword>
<keyword evidence="2" id="KW-0813">Transport</keyword>
<evidence type="ECO:0000256" key="6">
    <source>
        <dbReference type="ARBA" id="ARBA00022989"/>
    </source>
</evidence>
<dbReference type="RefSeq" id="WP_152800891.1">
    <property type="nucleotide sequence ID" value="NZ_WHNX01000002.1"/>
</dbReference>
<keyword evidence="4" id="KW-0997">Cell inner membrane</keyword>
<feature type="transmembrane region" description="Helical" evidence="8">
    <location>
        <begin position="21"/>
        <end position="41"/>
    </location>
</feature>
<evidence type="ECO:0000256" key="7">
    <source>
        <dbReference type="ARBA" id="ARBA00023136"/>
    </source>
</evidence>
<dbReference type="Pfam" id="PF02653">
    <property type="entry name" value="BPD_transp_2"/>
    <property type="match status" value="1"/>
</dbReference>
<dbReference type="EMBL" id="WHNX01000002">
    <property type="protein sequence ID" value="MPW24423.1"/>
    <property type="molecule type" value="Genomic_DNA"/>
</dbReference>
<feature type="transmembrane region" description="Helical" evidence="8">
    <location>
        <begin position="251"/>
        <end position="271"/>
    </location>
</feature>
<reference evidence="9 10" key="1">
    <citation type="submission" date="2019-10" db="EMBL/GenBank/DDBJ databases">
        <title>Alkalibaculum tamaniensis sp.nov., a new alkaliphilic acetogen, isolated on methoxylated aromatics from a mud volcano.</title>
        <authorList>
            <person name="Khomyakova M.A."/>
            <person name="Merkel A.Y."/>
            <person name="Bonch-Osmolovskaya E.A."/>
            <person name="Slobodkin A.I."/>
        </authorList>
    </citation>
    <scope>NUCLEOTIDE SEQUENCE [LARGE SCALE GENOMIC DNA]</scope>
    <source>
        <strain evidence="9 10">M08DMB</strain>
    </source>
</reference>
<keyword evidence="10" id="KW-1185">Reference proteome</keyword>
<organism evidence="9 10">
    <name type="scientific">Alkalibaculum sporogenes</name>
    <dbReference type="NCBI Taxonomy" id="2655001"/>
    <lineage>
        <taxon>Bacteria</taxon>
        <taxon>Bacillati</taxon>
        <taxon>Bacillota</taxon>
        <taxon>Clostridia</taxon>
        <taxon>Eubacteriales</taxon>
        <taxon>Eubacteriaceae</taxon>
        <taxon>Alkalibaculum</taxon>
    </lineage>
</organism>
<keyword evidence="3" id="KW-1003">Cell membrane</keyword>
<dbReference type="InterPro" id="IPR001851">
    <property type="entry name" value="ABC_transp_permease"/>
</dbReference>
<evidence type="ECO:0000256" key="8">
    <source>
        <dbReference type="SAM" id="Phobius"/>
    </source>
</evidence>
<dbReference type="GO" id="GO:0005886">
    <property type="term" value="C:plasma membrane"/>
    <property type="evidence" value="ECO:0007669"/>
    <property type="project" value="UniProtKB-SubCell"/>
</dbReference>
<sequence length="326" mass="33755">MESESKKLRRGSLKEVSFREMWQKYGTVGILAVLVIALAILKPASIFSATSISQILTQSSVNILLAVGEFFAILIAGIDLSVGSIAALTGMLTAKLMVGGVPPLTAIFLGILIGAALGFVNGFLVNKTGLHPFIITLGTQAIYRGITLITSGARSVFGFPISFTKGISSSIFGVPVPVIIAISVAVILTFFTKKTVAGRNIYAIGGNKDAAWYSGINVKLHTMMVFIISGICAGIAGIVLIGRVGAAEPGAATGFETYAIAAAIIGGTSFFGGKGKVFGVVIGGLIIGIINYGMTALTVPSSYQQIVMGGLIILSVTLDRFIATKK</sequence>
<keyword evidence="5 8" id="KW-0812">Transmembrane</keyword>
<dbReference type="AlphaFoldDB" id="A0A6A7K5K1"/>